<evidence type="ECO:0000313" key="12">
    <source>
        <dbReference type="EMBL" id="KAG6662502.1"/>
    </source>
</evidence>
<evidence type="ECO:0000256" key="9">
    <source>
        <dbReference type="ARBA" id="ARBA00025283"/>
    </source>
</evidence>
<evidence type="ECO:0000256" key="4">
    <source>
        <dbReference type="ARBA" id="ARBA00022491"/>
    </source>
</evidence>
<dbReference type="InterPro" id="IPR033389">
    <property type="entry name" value="AUX/IAA_dom"/>
</dbReference>
<comment type="function">
    <text evidence="9">Aux/IAA proteins are short-lived transcriptional factors that function as repressors of early auxin response genes at low auxin concentrations. Repression is thought to result from the interaction with auxin response factors (ARFs), proteins that bind to the auxin-responsive promoter element (AuxRE). Formation of heterodimers with ARF proteins may alter their ability to modulate early auxin response genes expression.</text>
</comment>
<reference evidence="12" key="1">
    <citation type="submission" date="2020-12" db="EMBL/GenBank/DDBJ databases">
        <title>WGS assembly of Carya illinoinensis cv. Pawnee.</title>
        <authorList>
            <person name="Platts A."/>
            <person name="Shu S."/>
            <person name="Wright S."/>
            <person name="Barry K."/>
            <person name="Edger P."/>
            <person name="Pires J.C."/>
            <person name="Schmutz J."/>
        </authorList>
    </citation>
    <scope>NUCLEOTIDE SEQUENCE</scope>
    <source>
        <tissue evidence="12">Leaf</tissue>
    </source>
</reference>
<dbReference type="Pfam" id="PF02309">
    <property type="entry name" value="AUX_IAA"/>
    <property type="match status" value="1"/>
</dbReference>
<feature type="domain" description="PB1" evidence="11">
    <location>
        <begin position="149"/>
        <end position="235"/>
    </location>
</feature>
<keyword evidence="5 10" id="KW-0805">Transcription regulation</keyword>
<sequence length="235" mass="26854">MELQLGLALPSNPSKGFDLNYFASEPKEIAVSNRSFTVASSCTDINDINDNNKKRSFDQTFENPTDSTVPRTLPLLLWNHHPNEEDDPKDLENHSLVTFNDKKDGDNGDGLVGWPPIRSRWKNKRLCHENNGAVGLENGFACGIRGSNSTYVKVKMEGVPIARKIDLSLHHSFQTLTETLMDMFGQWWLETGQKDSNQYKLAYQDREGDWLFTEDVSWRTFSRSVQRIKLLKSSR</sequence>
<dbReference type="PANTHER" id="PTHR31734:SF38">
    <property type="entry name" value="AUXIN-RESPONSIVE PROTEIN IAA29"/>
    <property type="match status" value="1"/>
</dbReference>
<evidence type="ECO:0000259" key="11">
    <source>
        <dbReference type="PROSITE" id="PS51745"/>
    </source>
</evidence>
<protein>
    <recommendedName>
        <fullName evidence="10">Auxin-responsive protein</fullName>
    </recommendedName>
</protein>
<comment type="caution">
    <text evidence="12">The sequence shown here is derived from an EMBL/GenBank/DDBJ whole genome shotgun (WGS) entry which is preliminary data.</text>
</comment>
<evidence type="ECO:0000256" key="10">
    <source>
        <dbReference type="RuleBase" id="RU004549"/>
    </source>
</evidence>
<evidence type="ECO:0000256" key="8">
    <source>
        <dbReference type="ARBA" id="ARBA00023294"/>
    </source>
</evidence>
<evidence type="ECO:0000256" key="5">
    <source>
        <dbReference type="ARBA" id="ARBA00023015"/>
    </source>
</evidence>
<dbReference type="GO" id="GO:0006355">
    <property type="term" value="P:regulation of DNA-templated transcription"/>
    <property type="evidence" value="ECO:0007669"/>
    <property type="project" value="InterPro"/>
</dbReference>
<dbReference type="OrthoDB" id="778717at2759"/>
<evidence type="ECO:0000256" key="2">
    <source>
        <dbReference type="ARBA" id="ARBA00006728"/>
    </source>
</evidence>
<dbReference type="SUPFAM" id="SSF54277">
    <property type="entry name" value="CAD &amp; PB1 domains"/>
    <property type="match status" value="1"/>
</dbReference>
<dbReference type="EMBL" id="CM031811">
    <property type="protein sequence ID" value="KAG6662502.1"/>
    <property type="molecule type" value="Genomic_DNA"/>
</dbReference>
<proteinExistence type="inferred from homology"/>
<comment type="subunit">
    <text evidence="3 10">Homodimers and heterodimers.</text>
</comment>
<name>A0A8T1R8S6_CARIL</name>
<comment type="subcellular location">
    <subcellularLocation>
        <location evidence="1 10">Nucleus</location>
    </subcellularLocation>
</comment>
<keyword evidence="7 10" id="KW-0539">Nucleus</keyword>
<keyword evidence="6 10" id="KW-0804">Transcription</keyword>
<keyword evidence="8 10" id="KW-0927">Auxin signaling pathway</keyword>
<evidence type="ECO:0000256" key="6">
    <source>
        <dbReference type="ARBA" id="ARBA00023163"/>
    </source>
</evidence>
<dbReference type="InterPro" id="IPR053793">
    <property type="entry name" value="PB1-like"/>
</dbReference>
<organism evidence="12 13">
    <name type="scientific">Carya illinoinensis</name>
    <name type="common">Pecan</name>
    <dbReference type="NCBI Taxonomy" id="32201"/>
    <lineage>
        <taxon>Eukaryota</taxon>
        <taxon>Viridiplantae</taxon>
        <taxon>Streptophyta</taxon>
        <taxon>Embryophyta</taxon>
        <taxon>Tracheophyta</taxon>
        <taxon>Spermatophyta</taxon>
        <taxon>Magnoliopsida</taxon>
        <taxon>eudicotyledons</taxon>
        <taxon>Gunneridae</taxon>
        <taxon>Pentapetalae</taxon>
        <taxon>rosids</taxon>
        <taxon>fabids</taxon>
        <taxon>Fagales</taxon>
        <taxon>Juglandaceae</taxon>
        <taxon>Carya</taxon>
    </lineage>
</organism>
<keyword evidence="4 10" id="KW-0678">Repressor</keyword>
<evidence type="ECO:0000256" key="7">
    <source>
        <dbReference type="ARBA" id="ARBA00023242"/>
    </source>
</evidence>
<comment type="similarity">
    <text evidence="2 10">Belongs to the Aux/IAA family.</text>
</comment>
<dbReference type="Proteomes" id="UP000811609">
    <property type="component" value="Chromosome 3"/>
</dbReference>
<gene>
    <name evidence="12" type="ORF">CIPAW_03G247300</name>
</gene>
<dbReference type="AlphaFoldDB" id="A0A8T1R8S6"/>
<accession>A0A8T1R8S6</accession>
<evidence type="ECO:0000256" key="3">
    <source>
        <dbReference type="ARBA" id="ARBA00011726"/>
    </source>
</evidence>
<dbReference type="InterPro" id="IPR003311">
    <property type="entry name" value="AUX_IAA"/>
</dbReference>
<dbReference type="PANTHER" id="PTHR31734">
    <property type="entry name" value="AUXIN-RESPONSIVE PROTEIN IAA17"/>
    <property type="match status" value="1"/>
</dbReference>
<evidence type="ECO:0000256" key="1">
    <source>
        <dbReference type="ARBA" id="ARBA00004123"/>
    </source>
</evidence>
<dbReference type="GO" id="GO:0005634">
    <property type="term" value="C:nucleus"/>
    <property type="evidence" value="ECO:0007669"/>
    <property type="project" value="UniProtKB-SubCell"/>
</dbReference>
<keyword evidence="13" id="KW-1185">Reference proteome</keyword>
<dbReference type="PROSITE" id="PS51745">
    <property type="entry name" value="PB1"/>
    <property type="match status" value="1"/>
</dbReference>
<evidence type="ECO:0000313" key="13">
    <source>
        <dbReference type="Proteomes" id="UP000811609"/>
    </source>
</evidence>
<dbReference type="GO" id="GO:0009734">
    <property type="term" value="P:auxin-activated signaling pathway"/>
    <property type="evidence" value="ECO:0007669"/>
    <property type="project" value="UniProtKB-UniRule"/>
</dbReference>
<dbReference type="Gene3D" id="3.10.20.90">
    <property type="entry name" value="Phosphatidylinositol 3-kinase Catalytic Subunit, Chain A, domain 1"/>
    <property type="match status" value="1"/>
</dbReference>